<dbReference type="Proteomes" id="UP001153642">
    <property type="component" value="Unassembled WGS sequence"/>
</dbReference>
<dbReference type="RefSeq" id="WP_277898335.1">
    <property type="nucleotide sequence ID" value="NZ_JAQSVC010000001.1"/>
</dbReference>
<dbReference type="InterPro" id="IPR018490">
    <property type="entry name" value="cNMP-bd_dom_sf"/>
</dbReference>
<dbReference type="Gene3D" id="2.60.120.10">
    <property type="entry name" value="Jelly Rolls"/>
    <property type="match status" value="1"/>
</dbReference>
<evidence type="ECO:0000313" key="3">
    <source>
        <dbReference type="Proteomes" id="UP001153642"/>
    </source>
</evidence>
<evidence type="ECO:0000313" key="2">
    <source>
        <dbReference type="EMBL" id="MDG3584576.1"/>
    </source>
</evidence>
<accession>A0ABT6FMT8</accession>
<gene>
    <name evidence="2" type="ORF">OSR52_01760</name>
</gene>
<proteinExistence type="predicted"/>
<dbReference type="Pfam" id="PF00027">
    <property type="entry name" value="cNMP_binding"/>
    <property type="match status" value="1"/>
</dbReference>
<comment type="caution">
    <text evidence="2">The sequence shown here is derived from an EMBL/GenBank/DDBJ whole genome shotgun (WGS) entry which is preliminary data.</text>
</comment>
<name>A0ABT6FMT8_9FLAO</name>
<dbReference type="PROSITE" id="PS50042">
    <property type="entry name" value="CNMP_BINDING_3"/>
    <property type="match status" value="1"/>
</dbReference>
<dbReference type="EMBL" id="JAPMUA010000001">
    <property type="protein sequence ID" value="MDG3584576.1"/>
    <property type="molecule type" value="Genomic_DNA"/>
</dbReference>
<feature type="domain" description="Cyclic nucleotide-binding" evidence="1">
    <location>
        <begin position="29"/>
        <end position="138"/>
    </location>
</feature>
<evidence type="ECO:0000259" key="1">
    <source>
        <dbReference type="PROSITE" id="PS50042"/>
    </source>
</evidence>
<reference evidence="2" key="1">
    <citation type="submission" date="2022-11" db="EMBL/GenBank/DDBJ databases">
        <title>High-quality draft genome sequence of Galbibacter sp. strain CMA-7.</title>
        <authorList>
            <person name="Wei L."/>
            <person name="Dong C."/>
            <person name="Shao Z."/>
        </authorList>
    </citation>
    <scope>NUCLEOTIDE SEQUENCE</scope>
    <source>
        <strain evidence="2">CMA-7</strain>
    </source>
</reference>
<protein>
    <submittedName>
        <fullName evidence="2">Crp/Fnr family transcriptional regulator</fullName>
    </submittedName>
</protein>
<keyword evidence="3" id="KW-1185">Reference proteome</keyword>
<dbReference type="SUPFAM" id="SSF51206">
    <property type="entry name" value="cAMP-binding domain-like"/>
    <property type="match status" value="1"/>
</dbReference>
<dbReference type="CDD" id="cd00038">
    <property type="entry name" value="CAP_ED"/>
    <property type="match status" value="1"/>
</dbReference>
<organism evidence="2 3">
    <name type="scientific">Galbibacter pacificus</name>
    <dbReference type="NCBI Taxonomy" id="2996052"/>
    <lineage>
        <taxon>Bacteria</taxon>
        <taxon>Pseudomonadati</taxon>
        <taxon>Bacteroidota</taxon>
        <taxon>Flavobacteriia</taxon>
        <taxon>Flavobacteriales</taxon>
        <taxon>Flavobacteriaceae</taxon>
        <taxon>Galbibacter</taxon>
    </lineage>
</organism>
<dbReference type="InterPro" id="IPR000595">
    <property type="entry name" value="cNMP-bd_dom"/>
</dbReference>
<sequence>MPEEEKILSKLKTFILSYCPISNEAFQLVANIAEFQKLERNEVLLSMGQVSKKLYYIHNGALIAYFTDAHGNTYNKNIFMEDHFAGSTVSALLNTPSEFTLQAIEDTSVLCLNHQQYKKLIYSNEELKNFYIAYLEKNWVIEKEQREISIVMQDASTRYEKLLNKYPDIDKRIPLQHIASNLGITPTQLSRIRKKLKEK</sequence>
<dbReference type="InterPro" id="IPR014710">
    <property type="entry name" value="RmlC-like_jellyroll"/>
</dbReference>